<dbReference type="SMART" id="SM00369">
    <property type="entry name" value="LRR_TYP"/>
    <property type="match status" value="6"/>
</dbReference>
<dbReference type="InterPro" id="IPR032675">
    <property type="entry name" value="LRR_dom_sf"/>
</dbReference>
<evidence type="ECO:0000256" key="3">
    <source>
        <dbReference type="ARBA" id="ARBA00022737"/>
    </source>
</evidence>
<evidence type="ECO:0000256" key="4">
    <source>
        <dbReference type="ARBA" id="ARBA00023157"/>
    </source>
</evidence>
<evidence type="ECO:0000256" key="1">
    <source>
        <dbReference type="ARBA" id="ARBA00022614"/>
    </source>
</evidence>
<dbReference type="Pfam" id="PF13855">
    <property type="entry name" value="LRR_8"/>
    <property type="match status" value="1"/>
</dbReference>
<keyword evidence="1" id="KW-0433">Leucine-rich repeat</keyword>
<feature type="compositionally biased region" description="Basic and acidic residues" evidence="6">
    <location>
        <begin position="390"/>
        <end position="399"/>
    </location>
</feature>
<dbReference type="PROSITE" id="PS50835">
    <property type="entry name" value="IG_LIKE"/>
    <property type="match status" value="1"/>
</dbReference>
<feature type="region of interest" description="Disordered" evidence="6">
    <location>
        <begin position="389"/>
        <end position="411"/>
    </location>
</feature>
<keyword evidence="7" id="KW-0472">Membrane</keyword>
<dbReference type="InterPro" id="IPR013098">
    <property type="entry name" value="Ig_I-set"/>
</dbReference>
<dbReference type="Gene3D" id="2.60.40.10">
    <property type="entry name" value="Immunoglobulins"/>
    <property type="match status" value="1"/>
</dbReference>
<dbReference type="InterPro" id="IPR007110">
    <property type="entry name" value="Ig-like_dom"/>
</dbReference>
<dbReference type="OrthoDB" id="643377at2759"/>
<protein>
    <recommendedName>
        <fullName evidence="8">Ig-like domain-containing protein</fullName>
    </recommendedName>
</protein>
<evidence type="ECO:0000259" key="8">
    <source>
        <dbReference type="PROSITE" id="PS50835"/>
    </source>
</evidence>
<feature type="transmembrane region" description="Helical" evidence="7">
    <location>
        <begin position="355"/>
        <end position="379"/>
    </location>
</feature>
<comment type="caution">
    <text evidence="9">The sequence shown here is derived from an EMBL/GenBank/DDBJ whole genome shotgun (WGS) entry which is preliminary data.</text>
</comment>
<keyword evidence="4" id="KW-1015">Disulfide bond</keyword>
<dbReference type="PROSITE" id="PS51450">
    <property type="entry name" value="LRR"/>
    <property type="match status" value="2"/>
</dbReference>
<keyword evidence="3" id="KW-0677">Repeat</keyword>
<dbReference type="SUPFAM" id="SSF52058">
    <property type="entry name" value="L domain-like"/>
    <property type="match status" value="1"/>
</dbReference>
<evidence type="ECO:0000256" key="7">
    <source>
        <dbReference type="SAM" id="Phobius"/>
    </source>
</evidence>
<organism evidence="9 10">
    <name type="scientific">Penaeus vannamei</name>
    <name type="common">Whiteleg shrimp</name>
    <name type="synonym">Litopenaeus vannamei</name>
    <dbReference type="NCBI Taxonomy" id="6689"/>
    <lineage>
        <taxon>Eukaryota</taxon>
        <taxon>Metazoa</taxon>
        <taxon>Ecdysozoa</taxon>
        <taxon>Arthropoda</taxon>
        <taxon>Crustacea</taxon>
        <taxon>Multicrustacea</taxon>
        <taxon>Malacostraca</taxon>
        <taxon>Eumalacostraca</taxon>
        <taxon>Eucarida</taxon>
        <taxon>Decapoda</taxon>
        <taxon>Dendrobranchiata</taxon>
        <taxon>Penaeoidea</taxon>
        <taxon>Penaeidae</taxon>
        <taxon>Penaeus</taxon>
    </lineage>
</organism>
<gene>
    <name evidence="9" type="ORF">C7M84_020102</name>
</gene>
<reference evidence="9 10" key="2">
    <citation type="submission" date="2019-01" db="EMBL/GenBank/DDBJ databases">
        <title>The decoding of complex shrimp genome reveals the adaptation for benthos swimmer, frequently molting mechanism and breeding impact on genome.</title>
        <authorList>
            <person name="Sun Y."/>
            <person name="Gao Y."/>
            <person name="Yu Y."/>
        </authorList>
    </citation>
    <scope>NUCLEOTIDE SEQUENCE [LARGE SCALE GENOMIC DNA]</scope>
    <source>
        <tissue evidence="9">Muscle</tissue>
    </source>
</reference>
<dbReference type="InterPro" id="IPR001611">
    <property type="entry name" value="Leu-rich_rpt"/>
</dbReference>
<dbReference type="InterPro" id="IPR013783">
    <property type="entry name" value="Ig-like_fold"/>
</dbReference>
<evidence type="ECO:0000256" key="6">
    <source>
        <dbReference type="SAM" id="MobiDB-lite"/>
    </source>
</evidence>
<evidence type="ECO:0000313" key="9">
    <source>
        <dbReference type="EMBL" id="ROT62064.1"/>
    </source>
</evidence>
<keyword evidence="5" id="KW-0325">Glycoprotein</keyword>
<dbReference type="InterPro" id="IPR036179">
    <property type="entry name" value="Ig-like_dom_sf"/>
</dbReference>
<dbReference type="SUPFAM" id="SSF48726">
    <property type="entry name" value="Immunoglobulin"/>
    <property type="match status" value="1"/>
</dbReference>
<reference evidence="9 10" key="1">
    <citation type="submission" date="2018-04" db="EMBL/GenBank/DDBJ databases">
        <authorList>
            <person name="Zhang X."/>
            <person name="Yuan J."/>
            <person name="Li F."/>
            <person name="Xiang J."/>
        </authorList>
    </citation>
    <scope>NUCLEOTIDE SEQUENCE [LARGE SCALE GENOMIC DNA]</scope>
    <source>
        <tissue evidence="9">Muscle</tissue>
    </source>
</reference>
<accession>A0A423SD14</accession>
<keyword evidence="2" id="KW-0732">Signal</keyword>
<dbReference type="SMART" id="SM00082">
    <property type="entry name" value="LRRCT"/>
    <property type="match status" value="1"/>
</dbReference>
<dbReference type="InterPro" id="IPR003598">
    <property type="entry name" value="Ig_sub2"/>
</dbReference>
<evidence type="ECO:0000256" key="2">
    <source>
        <dbReference type="ARBA" id="ARBA00022729"/>
    </source>
</evidence>
<dbReference type="STRING" id="6689.A0A423SD14"/>
<dbReference type="PANTHER" id="PTHR24366">
    <property type="entry name" value="IG(IMMUNOGLOBULIN) AND LRR(LEUCINE RICH REPEAT) DOMAINS"/>
    <property type="match status" value="1"/>
</dbReference>
<dbReference type="InterPro" id="IPR003599">
    <property type="entry name" value="Ig_sub"/>
</dbReference>
<dbReference type="FunFam" id="3.80.10.10:FF:000082">
    <property type="entry name" value="Leucine-rich repeat-containing 24"/>
    <property type="match status" value="1"/>
</dbReference>
<feature type="domain" description="Ig-like" evidence="8">
    <location>
        <begin position="248"/>
        <end position="341"/>
    </location>
</feature>
<evidence type="ECO:0000313" key="10">
    <source>
        <dbReference type="Proteomes" id="UP000283509"/>
    </source>
</evidence>
<dbReference type="PANTHER" id="PTHR24366:SF140">
    <property type="entry name" value="IP22191P"/>
    <property type="match status" value="1"/>
</dbReference>
<keyword evidence="7" id="KW-1133">Transmembrane helix</keyword>
<keyword evidence="10" id="KW-1185">Reference proteome</keyword>
<dbReference type="InterPro" id="IPR003591">
    <property type="entry name" value="Leu-rich_rpt_typical-subtyp"/>
</dbReference>
<keyword evidence="7" id="KW-0812">Transmembrane</keyword>
<dbReference type="SMART" id="SM00409">
    <property type="entry name" value="IG"/>
    <property type="match status" value="1"/>
</dbReference>
<evidence type="ECO:0000256" key="5">
    <source>
        <dbReference type="ARBA" id="ARBA00023180"/>
    </source>
</evidence>
<proteinExistence type="predicted"/>
<sequence>MICGAASGACPRGCECKWKDGKETVACIKADFNVIPRNLDPSTQVLDLQYNNLKVLRKDAFVDTGLVNLQKLWLNYCNLQRMERGAFNMLANLVELDLSHNLLQVVPTAALCDVPGLRDLRLASNALTSLPDDAFSATPELVRLDLSNNSIYSLEDNAFRGLASLEVLKLTDNRLVHISQEVLVPLMALHGLHLNENPWRCDCSLRPLRRWMIDHKIAGIVPPTCARPRRISSRSWHTLGLNEFACAPDVSAITPRVMASSDESVSLACRLEGDVEANVSWYHGEKRYKVRYKVRDSVFNNTAKVSNLTIGKVRAKDQGVYWCVAQNKAGRAEANVTLEVSNEISEYRLVAINPAYMTGGLLSGLGFLVTILLLVSCIIHRRQRVRRFRRQEEDREGREMLAAAQSSMSRGSSCVAQPEVADYHAVPSGDLDDAPLHPLQAKQSYLGRGAANGHYARDNYTDKIQRYTDAVSDPRRYKDDLDLASNDLARTRSDLGEKMSLKNLEHETDILRRECSPTGSIVSMISTGPYPDLLDLPYVRRHEEYPQGFHSLNSNLGSITRK</sequence>
<dbReference type="EMBL" id="QCYY01003849">
    <property type="protein sequence ID" value="ROT62064.1"/>
    <property type="molecule type" value="Genomic_DNA"/>
</dbReference>
<dbReference type="SMART" id="SM00408">
    <property type="entry name" value="IGc2"/>
    <property type="match status" value="1"/>
</dbReference>
<dbReference type="AlphaFoldDB" id="A0A423SD14"/>
<name>A0A423SD14_PENVA</name>
<dbReference type="InterPro" id="IPR000483">
    <property type="entry name" value="Cys-rich_flank_reg_C"/>
</dbReference>
<dbReference type="Proteomes" id="UP000283509">
    <property type="component" value="Unassembled WGS sequence"/>
</dbReference>
<dbReference type="Pfam" id="PF07679">
    <property type="entry name" value="I-set"/>
    <property type="match status" value="1"/>
</dbReference>
<dbReference type="Gene3D" id="3.80.10.10">
    <property type="entry name" value="Ribonuclease Inhibitor"/>
    <property type="match status" value="2"/>
</dbReference>